<reference evidence="4" key="2">
    <citation type="submission" date="2015-01" db="EMBL/GenBank/DDBJ databases">
        <title>Evolutionary Origins and Diversification of the Mycorrhizal Mutualists.</title>
        <authorList>
            <consortium name="DOE Joint Genome Institute"/>
            <consortium name="Mycorrhizal Genomics Consortium"/>
            <person name="Kohler A."/>
            <person name="Kuo A."/>
            <person name="Nagy L.G."/>
            <person name="Floudas D."/>
            <person name="Copeland A."/>
            <person name="Barry K.W."/>
            <person name="Cichocki N."/>
            <person name="Veneault-Fourrey C."/>
            <person name="LaButti K."/>
            <person name="Lindquist E.A."/>
            <person name="Lipzen A."/>
            <person name="Lundell T."/>
            <person name="Morin E."/>
            <person name="Murat C."/>
            <person name="Riley R."/>
            <person name="Ohm R."/>
            <person name="Sun H."/>
            <person name="Tunlid A."/>
            <person name="Henrissat B."/>
            <person name="Grigoriev I.V."/>
            <person name="Hibbett D.S."/>
            <person name="Martin F."/>
        </authorList>
    </citation>
    <scope>NUCLEOTIDE SEQUENCE [LARGE SCALE GENOMIC DNA]</scope>
    <source>
        <strain evidence="4">F 1598</strain>
    </source>
</reference>
<dbReference type="InterPro" id="IPR029058">
    <property type="entry name" value="AB_hydrolase_fold"/>
</dbReference>
<gene>
    <name evidence="3" type="ORF">PILCRDRAFT_814122</name>
</gene>
<dbReference type="Proteomes" id="UP000054166">
    <property type="component" value="Unassembled WGS sequence"/>
</dbReference>
<dbReference type="InParanoid" id="A0A0C3G8Z2"/>
<evidence type="ECO:0000259" key="2">
    <source>
        <dbReference type="Pfam" id="PF12697"/>
    </source>
</evidence>
<dbReference type="PANTHER" id="PTHR37471">
    <property type="entry name" value="UNNAMED PRODUCT"/>
    <property type="match status" value="1"/>
</dbReference>
<evidence type="ECO:0000256" key="1">
    <source>
        <dbReference type="SAM" id="Phobius"/>
    </source>
</evidence>
<sequence length="467" mass="54426">MTGKWSRDYILIRMAILGFRLIAPASHLYLAASFHRQKFLISPWFGFYALAEAAFYLFVYLPRNHEIQKAATHPPSLTYEERQSLFRRCKNYLAGDHYPTGWFRSSDIKRENVVLWTLWALFSTETYQSEWDAEINGYLAEIEGLLDRKLENGYADQAKAMRLTLDPVVTLHRPLVWYIIVGGVDMYSSLSIRIRGFKHYTIPKWFHSFPPRPHTILSEKSADPDLSYWYRPHRSTTKLPVVFLHGIGVLPFFSDLIAQDPHIGILVIEVLPISMHITSPPLDRDAYCRAVSRILASLEISRITLVSHSYGTVLTTHMLHDPFLSPLISSIFFIDPIPFLLHLPNVAFNFVYREPRLANEWKMWYFASRDADISRALSRHFFWAENVLWKEELEGRKVAVVLSGADQIVNAEEVRKYLTGEQELSRRWEMDGLEVLFYPELDHGMVFDTKERRKPVLDIVGRFVRLE</sequence>
<dbReference type="Gene3D" id="3.40.50.1820">
    <property type="entry name" value="alpha/beta hydrolase"/>
    <property type="match status" value="1"/>
</dbReference>
<dbReference type="Pfam" id="PF12697">
    <property type="entry name" value="Abhydrolase_6"/>
    <property type="match status" value="1"/>
</dbReference>
<accession>A0A0C3G8Z2</accession>
<keyword evidence="4" id="KW-1185">Reference proteome</keyword>
<proteinExistence type="predicted"/>
<protein>
    <recommendedName>
        <fullName evidence="2">AB hydrolase-1 domain-containing protein</fullName>
    </recommendedName>
</protein>
<feature type="domain" description="AB hydrolase-1" evidence="2">
    <location>
        <begin position="241"/>
        <end position="448"/>
    </location>
</feature>
<dbReference type="STRING" id="765440.A0A0C3G8Z2"/>
<dbReference type="OrthoDB" id="6431331at2759"/>
<name>A0A0C3G8Z2_PILCF</name>
<dbReference type="AlphaFoldDB" id="A0A0C3G8Z2"/>
<dbReference type="PANTHER" id="PTHR37471:SF1">
    <property type="entry name" value="AB HYDROLASE-1 DOMAIN-CONTAINING PROTEIN"/>
    <property type="match status" value="1"/>
</dbReference>
<dbReference type="SUPFAM" id="SSF53474">
    <property type="entry name" value="alpha/beta-Hydrolases"/>
    <property type="match status" value="1"/>
</dbReference>
<keyword evidence="1" id="KW-0812">Transmembrane</keyword>
<dbReference type="InterPro" id="IPR000073">
    <property type="entry name" value="AB_hydrolase_1"/>
</dbReference>
<feature type="transmembrane region" description="Helical" evidence="1">
    <location>
        <begin position="44"/>
        <end position="61"/>
    </location>
</feature>
<dbReference type="EMBL" id="KN832977">
    <property type="protein sequence ID" value="KIM88219.1"/>
    <property type="molecule type" value="Genomic_DNA"/>
</dbReference>
<dbReference type="HOGENOM" id="CLU_027502_2_0_1"/>
<reference evidence="3 4" key="1">
    <citation type="submission" date="2014-04" db="EMBL/GenBank/DDBJ databases">
        <authorList>
            <consortium name="DOE Joint Genome Institute"/>
            <person name="Kuo A."/>
            <person name="Tarkka M."/>
            <person name="Buscot F."/>
            <person name="Kohler A."/>
            <person name="Nagy L.G."/>
            <person name="Floudas D."/>
            <person name="Copeland A."/>
            <person name="Barry K.W."/>
            <person name="Cichocki N."/>
            <person name="Veneault-Fourrey C."/>
            <person name="LaButti K."/>
            <person name="Lindquist E.A."/>
            <person name="Lipzen A."/>
            <person name="Lundell T."/>
            <person name="Morin E."/>
            <person name="Murat C."/>
            <person name="Sun H."/>
            <person name="Tunlid A."/>
            <person name="Henrissat B."/>
            <person name="Grigoriev I.V."/>
            <person name="Hibbett D.S."/>
            <person name="Martin F."/>
            <person name="Nordberg H.P."/>
            <person name="Cantor M.N."/>
            <person name="Hua S.X."/>
        </authorList>
    </citation>
    <scope>NUCLEOTIDE SEQUENCE [LARGE SCALE GENOMIC DNA]</scope>
    <source>
        <strain evidence="3 4">F 1598</strain>
    </source>
</reference>
<keyword evidence="1" id="KW-1133">Transmembrane helix</keyword>
<evidence type="ECO:0000313" key="3">
    <source>
        <dbReference type="EMBL" id="KIM88219.1"/>
    </source>
</evidence>
<evidence type="ECO:0000313" key="4">
    <source>
        <dbReference type="Proteomes" id="UP000054166"/>
    </source>
</evidence>
<keyword evidence="1" id="KW-0472">Membrane</keyword>
<organism evidence="3 4">
    <name type="scientific">Piloderma croceum (strain F 1598)</name>
    <dbReference type="NCBI Taxonomy" id="765440"/>
    <lineage>
        <taxon>Eukaryota</taxon>
        <taxon>Fungi</taxon>
        <taxon>Dikarya</taxon>
        <taxon>Basidiomycota</taxon>
        <taxon>Agaricomycotina</taxon>
        <taxon>Agaricomycetes</taxon>
        <taxon>Agaricomycetidae</taxon>
        <taxon>Atheliales</taxon>
        <taxon>Atheliaceae</taxon>
        <taxon>Piloderma</taxon>
    </lineage>
</organism>
<feature type="transmembrane region" description="Helical" evidence="1">
    <location>
        <begin position="12"/>
        <end position="32"/>
    </location>
</feature>